<accession>A0A398AX78</accession>
<dbReference type="Proteomes" id="UP000265816">
    <property type="component" value="Unassembled WGS sequence"/>
</dbReference>
<evidence type="ECO:0000313" key="1">
    <source>
        <dbReference type="EMBL" id="RID82257.1"/>
    </source>
</evidence>
<comment type="caution">
    <text evidence="1">The sequence shown here is derived from an EMBL/GenBank/DDBJ whole genome shotgun (WGS) entry which is preliminary data.</text>
</comment>
<keyword evidence="2" id="KW-1185">Reference proteome</keyword>
<dbReference type="EMBL" id="QWVT01000040">
    <property type="protein sequence ID" value="RID82257.1"/>
    <property type="molecule type" value="Genomic_DNA"/>
</dbReference>
<reference evidence="1 2" key="1">
    <citation type="submission" date="2018-08" db="EMBL/GenBank/DDBJ databases">
        <title>Bacillus jemisoniae sp. nov., Bacillus chryseoplanitiae sp. nov., Bacillus resnikiae sp. nov., and Bacillus frankliniae sp. nov., isolated from Viking spacecraft and associated surfaces.</title>
        <authorList>
            <person name="Seuylemezian A."/>
            <person name="Vaishampayan P."/>
        </authorList>
    </citation>
    <scope>NUCLEOTIDE SEQUENCE [LARGE SCALE GENOMIC DNA]</scope>
    <source>
        <strain evidence="1 2">JJ-247</strain>
    </source>
</reference>
<protein>
    <submittedName>
        <fullName evidence="1">Uncharacterized protein</fullName>
    </submittedName>
</protein>
<proteinExistence type="predicted"/>
<dbReference type="AlphaFoldDB" id="A0A398AX78"/>
<name>A0A398AX78_9BACI</name>
<gene>
    <name evidence="1" type="ORF">D1970_19700</name>
</gene>
<evidence type="ECO:0000313" key="2">
    <source>
        <dbReference type="Proteomes" id="UP000265816"/>
    </source>
</evidence>
<sequence length="99" mass="11506">MALNKTRASQVRGGILLESQRLSVFESEGISYQNRRFGRYIAKGDRYEADDGRYRAGVGRYLVRFGRYLKKNPIQKRRAHLPELKMTFRLAGIIKKLAE</sequence>
<organism evidence="1 2">
    <name type="scientific">Mesobacillus zeae</name>
    <dbReference type="NCBI Taxonomy" id="1917180"/>
    <lineage>
        <taxon>Bacteria</taxon>
        <taxon>Bacillati</taxon>
        <taxon>Bacillota</taxon>
        <taxon>Bacilli</taxon>
        <taxon>Bacillales</taxon>
        <taxon>Bacillaceae</taxon>
        <taxon>Mesobacillus</taxon>
    </lineage>
</organism>